<organism evidence="2">
    <name type="scientific">uncultured Gemmatimonadota bacterium</name>
    <dbReference type="NCBI Taxonomy" id="203437"/>
    <lineage>
        <taxon>Bacteria</taxon>
        <taxon>Pseudomonadati</taxon>
        <taxon>Gemmatimonadota</taxon>
        <taxon>environmental samples</taxon>
    </lineage>
</organism>
<evidence type="ECO:0000256" key="1">
    <source>
        <dbReference type="SAM" id="MobiDB-lite"/>
    </source>
</evidence>
<name>A0A6J4LN91_9BACT</name>
<evidence type="ECO:0000313" key="2">
    <source>
        <dbReference type="EMBL" id="CAA9336787.1"/>
    </source>
</evidence>
<gene>
    <name evidence="2" type="ORF">AVDCRST_MAG68-3402</name>
</gene>
<accession>A0A6J4LN91</accession>
<reference evidence="2" key="1">
    <citation type="submission" date="2020-02" db="EMBL/GenBank/DDBJ databases">
        <authorList>
            <person name="Meier V. D."/>
        </authorList>
    </citation>
    <scope>NUCLEOTIDE SEQUENCE</scope>
    <source>
        <strain evidence="2">AVDCRST_MAG68</strain>
    </source>
</reference>
<feature type="region of interest" description="Disordered" evidence="1">
    <location>
        <begin position="1"/>
        <end position="40"/>
    </location>
</feature>
<proteinExistence type="predicted"/>
<protein>
    <submittedName>
        <fullName evidence="2">Uncharacterized protein</fullName>
    </submittedName>
</protein>
<sequence>MNLSHSWYPDVMDENREDEALSTTNAGRGDEGTLGGRSEI</sequence>
<dbReference type="EMBL" id="CADCTW010000133">
    <property type="protein sequence ID" value="CAA9336787.1"/>
    <property type="molecule type" value="Genomic_DNA"/>
</dbReference>
<dbReference type="AlphaFoldDB" id="A0A6J4LN91"/>